<evidence type="ECO:0000313" key="2">
    <source>
        <dbReference type="EMBL" id="MXR50750.1"/>
    </source>
</evidence>
<organism evidence="2 3">
    <name type="scientific">Halovenus carboxidivorans</name>
    <dbReference type="NCBI Taxonomy" id="2692199"/>
    <lineage>
        <taxon>Archaea</taxon>
        <taxon>Methanobacteriati</taxon>
        <taxon>Methanobacteriota</taxon>
        <taxon>Stenosarchaea group</taxon>
        <taxon>Halobacteria</taxon>
        <taxon>Halobacteriales</taxon>
        <taxon>Haloarculaceae</taxon>
        <taxon>Halovenus</taxon>
    </lineage>
</organism>
<dbReference type="OrthoDB" id="270764at2157"/>
<sequence>MGPMNKWLGQLRLRLHDNTTAFVVALTVLVLAGGAVTYSTHISPGTEIEQRETATWSSTAMYTHEATVQTETPVFTENQTLSDRSVYLRSVAPELDGRFVYGYQASESGTLSANATVTLVTRSVNEEVELWREERQLATGVEQSLGPGEEFVVPFTINMTEQQQRVASIENQLGGTPGETEFTVRTRLTLTGERNGAPVEQTSTYTFSIDTNGQTYSVTGATPERADGEQTEQYRVTASYGPIRSVGGPVLLAGSLLCLVGFAVLHLTGSLALSDVEREWLAFRSDAQTFDEWITRGTLSVDETVTRRIDVDSLEGLVDVAIDSNRRVILDESRGLFVVLLEETVYQYDPPSFPGDGQLAAPGTPTSTAPDDRADGPDEDNDNEAT</sequence>
<evidence type="ECO:0000313" key="3">
    <source>
        <dbReference type="Proteomes" id="UP000466535"/>
    </source>
</evidence>
<dbReference type="EMBL" id="WUUT01000001">
    <property type="protein sequence ID" value="MXR50750.1"/>
    <property type="molecule type" value="Genomic_DNA"/>
</dbReference>
<gene>
    <name evidence="2" type="ORF">GRX03_03905</name>
</gene>
<dbReference type="InterPro" id="IPR035185">
    <property type="entry name" value="DUF5305"/>
</dbReference>
<proteinExistence type="predicted"/>
<dbReference type="AlphaFoldDB" id="A0A6B0T782"/>
<dbReference type="Pfam" id="PF17231">
    <property type="entry name" value="DUF5305"/>
    <property type="match status" value="1"/>
</dbReference>
<comment type="caution">
    <text evidence="2">The sequence shown here is derived from an EMBL/GenBank/DDBJ whole genome shotgun (WGS) entry which is preliminary data.</text>
</comment>
<feature type="region of interest" description="Disordered" evidence="1">
    <location>
        <begin position="351"/>
        <end position="386"/>
    </location>
</feature>
<accession>A0A6B0T782</accession>
<protein>
    <recommendedName>
        <fullName evidence="4">DUF5305 domain-containing protein</fullName>
    </recommendedName>
</protein>
<keyword evidence="3" id="KW-1185">Reference proteome</keyword>
<evidence type="ECO:0000256" key="1">
    <source>
        <dbReference type="SAM" id="MobiDB-lite"/>
    </source>
</evidence>
<evidence type="ECO:0008006" key="4">
    <source>
        <dbReference type="Google" id="ProtNLM"/>
    </source>
</evidence>
<name>A0A6B0T782_9EURY</name>
<feature type="compositionally biased region" description="Acidic residues" evidence="1">
    <location>
        <begin position="377"/>
        <end position="386"/>
    </location>
</feature>
<reference evidence="2 3" key="1">
    <citation type="submission" date="2019-12" db="EMBL/GenBank/DDBJ databases">
        <title>Isolation and characterization of three novel carbon monoxide-oxidizing members of Halobacteria from salione crusts and soils.</title>
        <authorList>
            <person name="Myers M.R."/>
            <person name="King G.M."/>
        </authorList>
    </citation>
    <scope>NUCLEOTIDE SEQUENCE [LARGE SCALE GENOMIC DNA]</scope>
    <source>
        <strain evidence="2 3">WSH3</strain>
    </source>
</reference>
<dbReference type="RefSeq" id="WP_159762850.1">
    <property type="nucleotide sequence ID" value="NZ_WUUT01000001.1"/>
</dbReference>
<dbReference type="Proteomes" id="UP000466535">
    <property type="component" value="Unassembled WGS sequence"/>
</dbReference>